<dbReference type="Proteomes" id="UP000654367">
    <property type="component" value="Unassembled WGS sequence"/>
</dbReference>
<sequence>MSGRLCMREIDNTQLILTMSLIYCAVKPIEVITVTDKKTRNVLMNDSLRRS</sequence>
<comment type="caution">
    <text evidence="1">The sequence shown here is derived from an EMBL/GenBank/DDBJ whole genome shotgun (WGS) entry which is preliminary data.</text>
</comment>
<evidence type="ECO:0000313" key="1">
    <source>
        <dbReference type="EMBL" id="GGP40257.1"/>
    </source>
</evidence>
<name>A0ABQ2Q372_9GAMM</name>
<organism evidence="1 2">
    <name type="scientific">Shewanella saliphila</name>
    <dbReference type="NCBI Taxonomy" id="2282698"/>
    <lineage>
        <taxon>Bacteria</taxon>
        <taxon>Pseudomonadati</taxon>
        <taxon>Pseudomonadota</taxon>
        <taxon>Gammaproteobacteria</taxon>
        <taxon>Alteromonadales</taxon>
        <taxon>Shewanellaceae</taxon>
        <taxon>Shewanella</taxon>
    </lineage>
</organism>
<protein>
    <submittedName>
        <fullName evidence="1">Uncharacterized protein</fullName>
    </submittedName>
</protein>
<accession>A0ABQ2Q372</accession>
<dbReference type="EMBL" id="BMQV01000002">
    <property type="protein sequence ID" value="GGP40257.1"/>
    <property type="molecule type" value="Genomic_DNA"/>
</dbReference>
<keyword evidence="2" id="KW-1185">Reference proteome</keyword>
<evidence type="ECO:0000313" key="2">
    <source>
        <dbReference type="Proteomes" id="UP000654367"/>
    </source>
</evidence>
<proteinExistence type="predicted"/>
<reference evidence="2" key="1">
    <citation type="journal article" date="2019" name="Int. J. Syst. Evol. Microbiol.">
        <title>The Global Catalogue of Microorganisms (GCM) 10K type strain sequencing project: providing services to taxonomists for standard genome sequencing and annotation.</title>
        <authorList>
            <consortium name="The Broad Institute Genomics Platform"/>
            <consortium name="The Broad Institute Genome Sequencing Center for Infectious Disease"/>
            <person name="Wu L."/>
            <person name="Ma J."/>
        </authorList>
    </citation>
    <scope>NUCLEOTIDE SEQUENCE [LARGE SCALE GENOMIC DNA]</scope>
    <source>
        <strain evidence="2">JCM 32304</strain>
    </source>
</reference>
<gene>
    <name evidence="1" type="ORF">GCM10009409_03910</name>
</gene>